<evidence type="ECO:0000313" key="12">
    <source>
        <dbReference type="Proteomes" id="UP000429523"/>
    </source>
</evidence>
<proteinExistence type="predicted"/>
<dbReference type="Proteomes" id="UP000460718">
    <property type="component" value="Unassembled WGS sequence"/>
</dbReference>
<feature type="region of interest" description="Disordered" evidence="1">
    <location>
        <begin position="111"/>
        <end position="149"/>
    </location>
</feature>
<evidence type="ECO:0000313" key="17">
    <source>
        <dbReference type="Proteomes" id="UP000441208"/>
    </source>
</evidence>
<evidence type="ECO:0000313" key="10">
    <source>
        <dbReference type="EMBL" id="KAE9310993.1"/>
    </source>
</evidence>
<dbReference type="Proteomes" id="UP000440367">
    <property type="component" value="Unassembled WGS sequence"/>
</dbReference>
<dbReference type="Proteomes" id="UP000488956">
    <property type="component" value="Unassembled WGS sequence"/>
</dbReference>
<dbReference type="EMBL" id="QXFY01000035">
    <property type="protein sequence ID" value="KAE9361025.1"/>
    <property type="molecule type" value="Genomic_DNA"/>
</dbReference>
<evidence type="ECO:0000313" key="16">
    <source>
        <dbReference type="Proteomes" id="UP000440732"/>
    </source>
</evidence>
<evidence type="ECO:0000313" key="2">
    <source>
        <dbReference type="EMBL" id="KAE8938175.1"/>
    </source>
</evidence>
<evidence type="ECO:0000313" key="11">
    <source>
        <dbReference type="EMBL" id="KAE9361025.1"/>
    </source>
</evidence>
<dbReference type="EMBL" id="QXFX01000031">
    <property type="protein sequence ID" value="KAE9137573.1"/>
    <property type="molecule type" value="Genomic_DNA"/>
</dbReference>
<feature type="compositionally biased region" description="Polar residues" evidence="1">
    <location>
        <begin position="1"/>
        <end position="13"/>
    </location>
</feature>
<dbReference type="EMBL" id="QXGF01000579">
    <property type="protein sequence ID" value="KAE8938175.1"/>
    <property type="molecule type" value="Genomic_DNA"/>
</dbReference>
<gene>
    <name evidence="10" type="ORF">PF001_g9943</name>
    <name evidence="8" type="ORF">PF002_g12024</name>
    <name evidence="9" type="ORF">PF004_g470</name>
    <name evidence="7" type="ORF">PF005_g10597</name>
    <name evidence="6" type="ORF">PF006_g9964</name>
    <name evidence="4" type="ORF">PF007_g10841</name>
    <name evidence="11" type="ORF">PF008_g1443</name>
    <name evidence="2" type="ORF">PF009_g11934</name>
    <name evidence="5" type="ORF">PF010_g1285</name>
    <name evidence="3" type="ORF">PF011_g9406</name>
</gene>
<keyword evidence="13" id="KW-1185">Reference proteome</keyword>
<reference evidence="18 19" key="1">
    <citation type="submission" date="2018-09" db="EMBL/GenBank/DDBJ databases">
        <title>Genomic investigation of the strawberry pathogen Phytophthora fragariae indicates pathogenicity is determined by transcriptional variation in three key races.</title>
        <authorList>
            <person name="Adams T.M."/>
            <person name="Armitage A.D."/>
            <person name="Sobczyk M.K."/>
            <person name="Bates H.J."/>
            <person name="Dunwell J.M."/>
            <person name="Nellist C.F."/>
            <person name="Harrison R.J."/>
        </authorList>
    </citation>
    <scope>NUCLEOTIDE SEQUENCE [LARGE SCALE GENOMIC DNA]</scope>
    <source>
        <strain evidence="10 14">A4</strain>
        <strain evidence="8 15">BC-1</strain>
        <strain evidence="9 19">BC-23</strain>
        <strain evidence="7 13">NOV-27</strain>
        <strain evidence="6 16">NOV-5</strain>
        <strain evidence="4 17">NOV-71</strain>
        <strain evidence="11 20">NOV-77</strain>
        <strain evidence="2 12">NOV-9</strain>
        <strain evidence="5 21">ONT-3</strain>
        <strain evidence="3 18">SCRP245</strain>
    </source>
</reference>
<evidence type="ECO:0000313" key="7">
    <source>
        <dbReference type="EMBL" id="KAE9212443.1"/>
    </source>
</evidence>
<organism evidence="3 18">
    <name type="scientific">Phytophthora fragariae</name>
    <dbReference type="NCBI Taxonomy" id="53985"/>
    <lineage>
        <taxon>Eukaryota</taxon>
        <taxon>Sar</taxon>
        <taxon>Stramenopiles</taxon>
        <taxon>Oomycota</taxon>
        <taxon>Peronosporomycetes</taxon>
        <taxon>Peronosporales</taxon>
        <taxon>Peronosporaceae</taxon>
        <taxon>Phytophthora</taxon>
    </lineage>
</organism>
<dbReference type="EMBL" id="QXGE01000489">
    <property type="protein sequence ID" value="KAE9310993.1"/>
    <property type="molecule type" value="Genomic_DNA"/>
</dbReference>
<dbReference type="EMBL" id="QXGC01000009">
    <property type="protein sequence ID" value="KAE9255641.1"/>
    <property type="molecule type" value="Genomic_DNA"/>
</dbReference>
<dbReference type="Proteomes" id="UP000440732">
    <property type="component" value="Unassembled WGS sequence"/>
</dbReference>
<evidence type="ECO:0000313" key="14">
    <source>
        <dbReference type="Proteomes" id="UP000437068"/>
    </source>
</evidence>
<evidence type="ECO:0000313" key="4">
    <source>
        <dbReference type="EMBL" id="KAE9113133.1"/>
    </source>
</evidence>
<evidence type="ECO:0000313" key="20">
    <source>
        <dbReference type="Proteomes" id="UP000486351"/>
    </source>
</evidence>
<evidence type="ECO:0000313" key="8">
    <source>
        <dbReference type="EMBL" id="KAE9233682.1"/>
    </source>
</evidence>
<evidence type="ECO:0000313" key="15">
    <source>
        <dbReference type="Proteomes" id="UP000440367"/>
    </source>
</evidence>
<name>A0A6A3KX00_9STRA</name>
<dbReference type="EMBL" id="QXGB01000507">
    <property type="protein sequence ID" value="KAE9212443.1"/>
    <property type="molecule type" value="Genomic_DNA"/>
</dbReference>
<protein>
    <submittedName>
        <fullName evidence="3">Uncharacterized protein</fullName>
    </submittedName>
</protein>
<feature type="compositionally biased region" description="Polar residues" evidence="1">
    <location>
        <begin position="190"/>
        <end position="202"/>
    </location>
</feature>
<dbReference type="Proteomes" id="UP000476176">
    <property type="component" value="Unassembled WGS sequence"/>
</dbReference>
<sequence>MSSQSLPAPTSPTVGRKRRIDSETQPQTPARRRKVSTTRVNQVLKRQDVGNSLTKAQDGNRQRKLPGPILLSSPTDVADASVVQVQQIRTKQAKASVLPNLSSPPAIVTKVDQQQEEVSDVEAEEEAMALTPRPTATVRRRPPQRPPLSLRQAVAVNRARFGVGIVRCRSWQLGGEETETEDESPPPSPRDNTSNFPVSPSSCKCPDEENLEEIVGASVLPIDPSQTCFDPSYGEDRWQIRSPSPDEEFVPEFSCCAGKNGEKGVKGDYDHEHANANGGGVETESVHTETR</sequence>
<accession>A0A6A3KX00</accession>
<comment type="caution">
    <text evidence="3">The sequence shown here is derived from an EMBL/GenBank/DDBJ whole genome shotgun (WGS) entry which is preliminary data.</text>
</comment>
<dbReference type="EMBL" id="QXGD01000567">
    <property type="protein sequence ID" value="KAE9233682.1"/>
    <property type="molecule type" value="Genomic_DNA"/>
</dbReference>
<evidence type="ECO:0000313" key="18">
    <source>
        <dbReference type="Proteomes" id="UP000460718"/>
    </source>
</evidence>
<feature type="compositionally biased region" description="Acidic residues" evidence="1">
    <location>
        <begin position="114"/>
        <end position="127"/>
    </location>
</feature>
<feature type="region of interest" description="Disordered" evidence="1">
    <location>
        <begin position="266"/>
        <end position="291"/>
    </location>
</feature>
<evidence type="ECO:0000313" key="6">
    <source>
        <dbReference type="EMBL" id="KAE9145171.1"/>
    </source>
</evidence>
<evidence type="ECO:0000313" key="5">
    <source>
        <dbReference type="EMBL" id="KAE9137573.1"/>
    </source>
</evidence>
<evidence type="ECO:0000313" key="3">
    <source>
        <dbReference type="EMBL" id="KAE9011369.1"/>
    </source>
</evidence>
<feature type="region of interest" description="Disordered" evidence="1">
    <location>
        <begin position="172"/>
        <end position="207"/>
    </location>
</feature>
<feature type="compositionally biased region" description="Polar residues" evidence="1">
    <location>
        <begin position="49"/>
        <end position="59"/>
    </location>
</feature>
<dbReference type="Proteomes" id="UP000437068">
    <property type="component" value="Unassembled WGS sequence"/>
</dbReference>
<dbReference type="Proteomes" id="UP000441208">
    <property type="component" value="Unassembled WGS sequence"/>
</dbReference>
<evidence type="ECO:0000313" key="21">
    <source>
        <dbReference type="Proteomes" id="UP000488956"/>
    </source>
</evidence>
<dbReference type="OrthoDB" id="118697at2759"/>
<dbReference type="Proteomes" id="UP000486351">
    <property type="component" value="Unassembled WGS sequence"/>
</dbReference>
<dbReference type="EMBL" id="QXGA01000489">
    <property type="protein sequence ID" value="KAE9145171.1"/>
    <property type="molecule type" value="Genomic_DNA"/>
</dbReference>
<evidence type="ECO:0000256" key="1">
    <source>
        <dbReference type="SAM" id="MobiDB-lite"/>
    </source>
</evidence>
<dbReference type="EMBL" id="QXFZ01000526">
    <property type="protein sequence ID" value="KAE9113133.1"/>
    <property type="molecule type" value="Genomic_DNA"/>
</dbReference>
<evidence type="ECO:0000313" key="9">
    <source>
        <dbReference type="EMBL" id="KAE9255641.1"/>
    </source>
</evidence>
<dbReference type="AlphaFoldDB" id="A0A6A3KX00"/>
<dbReference type="Proteomes" id="UP000429523">
    <property type="component" value="Unassembled WGS sequence"/>
</dbReference>
<dbReference type="Proteomes" id="UP000433483">
    <property type="component" value="Unassembled WGS sequence"/>
</dbReference>
<dbReference type="EMBL" id="QXFW01000466">
    <property type="protein sequence ID" value="KAE9011369.1"/>
    <property type="molecule type" value="Genomic_DNA"/>
</dbReference>
<feature type="region of interest" description="Disordered" evidence="1">
    <location>
        <begin position="1"/>
        <end position="74"/>
    </location>
</feature>
<evidence type="ECO:0000313" key="13">
    <source>
        <dbReference type="Proteomes" id="UP000433483"/>
    </source>
</evidence>
<evidence type="ECO:0000313" key="19">
    <source>
        <dbReference type="Proteomes" id="UP000476176"/>
    </source>
</evidence>